<accession>A0A0N4ZK61</accession>
<dbReference type="Proteomes" id="UP000038045">
    <property type="component" value="Unplaced"/>
</dbReference>
<evidence type="ECO:0000313" key="2">
    <source>
        <dbReference type="WBParaSite" id="PTRK_0000849300.1"/>
    </source>
</evidence>
<name>A0A0N4ZK61_PARTI</name>
<dbReference type="PANTHER" id="PTHR35017">
    <property type="entry name" value="PROTEIN CBG16223-RELATED"/>
    <property type="match status" value="1"/>
</dbReference>
<dbReference type="AlphaFoldDB" id="A0A0N4ZK61"/>
<protein>
    <submittedName>
        <fullName evidence="2">ShKT domain-containing protein</fullName>
    </submittedName>
</protein>
<dbReference type="WBParaSite" id="PTRK_0000849300.1">
    <property type="protein sequence ID" value="PTRK_0000849300.1"/>
    <property type="gene ID" value="PTRK_0000849300"/>
</dbReference>
<evidence type="ECO:0000313" key="1">
    <source>
        <dbReference type="Proteomes" id="UP000038045"/>
    </source>
</evidence>
<reference evidence="2" key="1">
    <citation type="submission" date="2017-02" db="UniProtKB">
        <authorList>
            <consortium name="WormBaseParasite"/>
        </authorList>
    </citation>
    <scope>IDENTIFICATION</scope>
</reference>
<sequence>MALFLSLNNLVLSTTFKSTSMPCCLETIGKSSCEEMLKTKPYHFEEKCENDPDFAIIQCCKTCQTNIKEYGLRIFEKGKQSKECYDRHAKKFCLQFLYRLGVWSGGKGNEMSCEGDSQPLAFRICRKTCGYCDKRLYMKDKISDYCKERENIKLY</sequence>
<keyword evidence="1" id="KW-1185">Reference proteome</keyword>
<proteinExistence type="predicted"/>
<organism evidence="1 2">
    <name type="scientific">Parastrongyloides trichosuri</name>
    <name type="common">Possum-specific nematode worm</name>
    <dbReference type="NCBI Taxonomy" id="131310"/>
    <lineage>
        <taxon>Eukaryota</taxon>
        <taxon>Metazoa</taxon>
        <taxon>Ecdysozoa</taxon>
        <taxon>Nematoda</taxon>
        <taxon>Chromadorea</taxon>
        <taxon>Rhabditida</taxon>
        <taxon>Tylenchina</taxon>
        <taxon>Panagrolaimomorpha</taxon>
        <taxon>Strongyloidoidea</taxon>
        <taxon>Strongyloididae</taxon>
        <taxon>Parastrongyloides</taxon>
    </lineage>
</organism>
<dbReference type="PANTHER" id="PTHR35017:SF1">
    <property type="entry name" value="SHKT DOMAIN-CONTAINING PROTEIN"/>
    <property type="match status" value="1"/>
</dbReference>